<evidence type="ECO:0000256" key="1">
    <source>
        <dbReference type="SAM" id="MobiDB-lite"/>
    </source>
</evidence>
<sequence length="144" mass="15033">MNDPFGLEPPHGDYVAYLQALQAGRIRNLDPLQIAGSQGSPSPAAPRRHRSALEELARISLPGGAPETGPAPGGPAVPESPQEKMRRRARNAGRSQAMAAFSGLTAFIGFTLFAIGGALDREELVLLGMAVTFLGFLGAVKSKG</sequence>
<dbReference type="Proteomes" id="UP001297600">
    <property type="component" value="Unassembled WGS sequence"/>
</dbReference>
<keyword evidence="2" id="KW-1133">Transmembrane helix</keyword>
<proteinExistence type="predicted"/>
<organism evidence="3 4">
    <name type="scientific">Mesosutterella porci</name>
    <dbReference type="NCBI Taxonomy" id="2915351"/>
    <lineage>
        <taxon>Bacteria</taxon>
        <taxon>Pseudomonadati</taxon>
        <taxon>Pseudomonadota</taxon>
        <taxon>Betaproteobacteria</taxon>
        <taxon>Burkholderiales</taxon>
        <taxon>Sutterellaceae</taxon>
        <taxon>Mesosutterella</taxon>
    </lineage>
</organism>
<comment type="caution">
    <text evidence="3">The sequence shown here is derived from an EMBL/GenBank/DDBJ whole genome shotgun (WGS) entry which is preliminary data.</text>
</comment>
<dbReference type="RefSeq" id="WP_237980270.1">
    <property type="nucleotide sequence ID" value="NZ_JAKNCT010000013.1"/>
</dbReference>
<name>A0ABS9MT26_9BURK</name>
<keyword evidence="4" id="KW-1185">Reference proteome</keyword>
<keyword evidence="2" id="KW-0812">Transmembrane</keyword>
<evidence type="ECO:0000256" key="2">
    <source>
        <dbReference type="SAM" id="Phobius"/>
    </source>
</evidence>
<feature type="compositionally biased region" description="Low complexity" evidence="1">
    <location>
        <begin position="62"/>
        <end position="80"/>
    </location>
</feature>
<dbReference type="EMBL" id="JAKNCT010000013">
    <property type="protein sequence ID" value="MCG5031764.1"/>
    <property type="molecule type" value="Genomic_DNA"/>
</dbReference>
<feature type="transmembrane region" description="Helical" evidence="2">
    <location>
        <begin position="97"/>
        <end position="118"/>
    </location>
</feature>
<gene>
    <name evidence="3" type="ORF">MAF45_09975</name>
</gene>
<evidence type="ECO:0008006" key="5">
    <source>
        <dbReference type="Google" id="ProtNLM"/>
    </source>
</evidence>
<evidence type="ECO:0000313" key="3">
    <source>
        <dbReference type="EMBL" id="MCG5031764.1"/>
    </source>
</evidence>
<keyword evidence="2" id="KW-0472">Membrane</keyword>
<protein>
    <recommendedName>
        <fullName evidence="5">DUF2335 domain-containing protein</fullName>
    </recommendedName>
</protein>
<feature type="transmembrane region" description="Helical" evidence="2">
    <location>
        <begin position="124"/>
        <end position="140"/>
    </location>
</feature>
<feature type="region of interest" description="Disordered" evidence="1">
    <location>
        <begin position="59"/>
        <end position="93"/>
    </location>
</feature>
<evidence type="ECO:0000313" key="4">
    <source>
        <dbReference type="Proteomes" id="UP001297600"/>
    </source>
</evidence>
<reference evidence="3 4" key="1">
    <citation type="submission" date="2022-02" db="EMBL/GenBank/DDBJ databases">
        <title>Mesosutterella porci, a novel member of the family Sutterellaceae from pig feces.</title>
        <authorList>
            <person name="Wylensek D."/>
            <person name="Clavel T."/>
        </authorList>
    </citation>
    <scope>NUCLEOTIDE SEQUENCE [LARGE SCALE GENOMIC DNA]</scope>
    <source>
        <strain evidence="4">oilRF-744-wt-GAM-9</strain>
    </source>
</reference>
<accession>A0ABS9MT26</accession>